<protein>
    <submittedName>
        <fullName evidence="1">Uncharacterized protein</fullName>
    </submittedName>
</protein>
<gene>
    <name evidence="1" type="ORF">BV25DRAFT_1817790</name>
</gene>
<reference evidence="1" key="2">
    <citation type="journal article" date="2022" name="New Phytol.">
        <title>Evolutionary transition to the ectomycorrhizal habit in the genomes of a hyperdiverse lineage of mushroom-forming fungi.</title>
        <authorList>
            <person name="Looney B."/>
            <person name="Miyauchi S."/>
            <person name="Morin E."/>
            <person name="Drula E."/>
            <person name="Courty P.E."/>
            <person name="Kohler A."/>
            <person name="Kuo A."/>
            <person name="LaButti K."/>
            <person name="Pangilinan J."/>
            <person name="Lipzen A."/>
            <person name="Riley R."/>
            <person name="Andreopoulos W."/>
            <person name="He G."/>
            <person name="Johnson J."/>
            <person name="Nolan M."/>
            <person name="Tritt A."/>
            <person name="Barry K.W."/>
            <person name="Grigoriev I.V."/>
            <person name="Nagy L.G."/>
            <person name="Hibbett D."/>
            <person name="Henrissat B."/>
            <person name="Matheny P.B."/>
            <person name="Labbe J."/>
            <person name="Martin F.M."/>
        </authorList>
    </citation>
    <scope>NUCLEOTIDE SEQUENCE</scope>
    <source>
        <strain evidence="1">HHB10654</strain>
    </source>
</reference>
<proteinExistence type="predicted"/>
<reference evidence="1" key="1">
    <citation type="submission" date="2021-03" db="EMBL/GenBank/DDBJ databases">
        <authorList>
            <consortium name="DOE Joint Genome Institute"/>
            <person name="Ahrendt S."/>
            <person name="Looney B.P."/>
            <person name="Miyauchi S."/>
            <person name="Morin E."/>
            <person name="Drula E."/>
            <person name="Courty P.E."/>
            <person name="Chicoki N."/>
            <person name="Fauchery L."/>
            <person name="Kohler A."/>
            <person name="Kuo A."/>
            <person name="Labutti K."/>
            <person name="Pangilinan J."/>
            <person name="Lipzen A."/>
            <person name="Riley R."/>
            <person name="Andreopoulos W."/>
            <person name="He G."/>
            <person name="Johnson J."/>
            <person name="Barry K.W."/>
            <person name="Grigoriev I.V."/>
            <person name="Nagy L."/>
            <person name="Hibbett D."/>
            <person name="Henrissat B."/>
            <person name="Matheny P.B."/>
            <person name="Labbe J."/>
            <person name="Martin F."/>
        </authorList>
    </citation>
    <scope>NUCLEOTIDE SEQUENCE</scope>
    <source>
        <strain evidence="1">HHB10654</strain>
    </source>
</reference>
<evidence type="ECO:0000313" key="1">
    <source>
        <dbReference type="EMBL" id="KAI0068872.1"/>
    </source>
</evidence>
<dbReference type="Proteomes" id="UP000814140">
    <property type="component" value="Unassembled WGS sequence"/>
</dbReference>
<sequence length="201" mass="20985">MFSTAVLLSFLAAAAAASPVRRVGNCPWNGTPDANGPFTFLATYDNDTTIQKPLALGSNGEDGIVVSWLGTTESIASVVASNFTLTDNGITAYPDNGTDISVSDPVASTNGWLSFIKPDAGVTIPPSPAYCELFNTSPHGTEFPYGLAVASDSDHFSLCKSLTSPQELVIYNATEDGAANSGFDFSSCDAVHVHIIITNPE</sequence>
<keyword evidence="2" id="KW-1185">Reference proteome</keyword>
<accession>A0ACB8TK89</accession>
<comment type="caution">
    <text evidence="1">The sequence shown here is derived from an EMBL/GenBank/DDBJ whole genome shotgun (WGS) entry which is preliminary data.</text>
</comment>
<name>A0ACB8TK89_9AGAM</name>
<organism evidence="1 2">
    <name type="scientific">Artomyces pyxidatus</name>
    <dbReference type="NCBI Taxonomy" id="48021"/>
    <lineage>
        <taxon>Eukaryota</taxon>
        <taxon>Fungi</taxon>
        <taxon>Dikarya</taxon>
        <taxon>Basidiomycota</taxon>
        <taxon>Agaricomycotina</taxon>
        <taxon>Agaricomycetes</taxon>
        <taxon>Russulales</taxon>
        <taxon>Auriscalpiaceae</taxon>
        <taxon>Artomyces</taxon>
    </lineage>
</organism>
<evidence type="ECO:0000313" key="2">
    <source>
        <dbReference type="Proteomes" id="UP000814140"/>
    </source>
</evidence>
<dbReference type="EMBL" id="MU277187">
    <property type="protein sequence ID" value="KAI0068872.1"/>
    <property type="molecule type" value="Genomic_DNA"/>
</dbReference>